<gene>
    <name evidence="2" type="ORF">L618_001700000250</name>
</gene>
<comment type="caution">
    <text evidence="2">The sequence shown here is derived from an EMBL/GenBank/DDBJ whole genome shotgun (WGS) entry which is preliminary data.</text>
</comment>
<proteinExistence type="predicted"/>
<protein>
    <submittedName>
        <fullName evidence="2">Uncharacterized protein</fullName>
    </submittedName>
</protein>
<evidence type="ECO:0000256" key="1">
    <source>
        <dbReference type="SAM" id="MobiDB-lite"/>
    </source>
</evidence>
<dbReference type="EMBL" id="VLJT01000014">
    <property type="protein sequence ID" value="TWH17879.1"/>
    <property type="molecule type" value="Genomic_DNA"/>
</dbReference>
<feature type="region of interest" description="Disordered" evidence="1">
    <location>
        <begin position="135"/>
        <end position="164"/>
    </location>
</feature>
<dbReference type="AlphaFoldDB" id="A0A562E7M3"/>
<organism evidence="2 3">
    <name type="scientific">Rhodococcus rhodochrous J45</name>
    <dbReference type="NCBI Taxonomy" id="935266"/>
    <lineage>
        <taxon>Bacteria</taxon>
        <taxon>Bacillati</taxon>
        <taxon>Actinomycetota</taxon>
        <taxon>Actinomycetes</taxon>
        <taxon>Mycobacteriales</taxon>
        <taxon>Nocardiaceae</taxon>
        <taxon>Rhodococcus</taxon>
    </lineage>
</organism>
<reference evidence="2 3" key="1">
    <citation type="submission" date="2019-07" db="EMBL/GenBank/DDBJ databases">
        <title>Genome sequencing of lignin-degrading bacterial isolates.</title>
        <authorList>
            <person name="Gladden J."/>
        </authorList>
    </citation>
    <scope>NUCLEOTIDE SEQUENCE [LARGE SCALE GENOMIC DNA]</scope>
    <source>
        <strain evidence="2 3">J45</strain>
    </source>
</reference>
<accession>A0A562E7M3</accession>
<sequence length="214" mass="22548">MQQLQQAVVAFASRLPVQAEHQPPHGFTMPLRIAGEIVGTDEVGESLPREGDAGVVDEVQFGADTQGGCEEMHVAATGVGAVPDLRSDGEMPTGTRQFEPQITDTVGGVRRPGAHEFVQVDLRGARRVHAPAVGVEQEGQQHLEGAGLPRPVGAAQDHPPTGQDELDVQVVPHVHDAGAVETPAIREAGWRVLVEGGRVGRVGHRHLLSAGTGR</sequence>
<evidence type="ECO:0000313" key="3">
    <source>
        <dbReference type="Proteomes" id="UP000317573"/>
    </source>
</evidence>
<dbReference type="Proteomes" id="UP000317573">
    <property type="component" value="Unassembled WGS sequence"/>
</dbReference>
<name>A0A562E7M3_RHORH</name>
<evidence type="ECO:0000313" key="2">
    <source>
        <dbReference type="EMBL" id="TWH17879.1"/>
    </source>
</evidence>